<comment type="caution">
    <text evidence="2">The sequence shown here is derived from an EMBL/GenBank/DDBJ whole genome shotgun (WGS) entry which is preliminary data.</text>
</comment>
<evidence type="ECO:0000313" key="3">
    <source>
        <dbReference type="EMBL" id="EOT63643.1"/>
    </source>
</evidence>
<evidence type="ECO:0000313" key="4">
    <source>
        <dbReference type="Proteomes" id="UP000013783"/>
    </source>
</evidence>
<accession>R2R7Q0</accession>
<feature type="transmembrane region" description="Helical" evidence="1">
    <location>
        <begin position="6"/>
        <end position="23"/>
    </location>
</feature>
<organism evidence="2 4">
    <name type="scientific">Enterococcus malodoratus ATCC 43197</name>
    <dbReference type="NCBI Taxonomy" id="1158601"/>
    <lineage>
        <taxon>Bacteria</taxon>
        <taxon>Bacillati</taxon>
        <taxon>Bacillota</taxon>
        <taxon>Bacilli</taxon>
        <taxon>Lactobacillales</taxon>
        <taxon>Enterococcaceae</taxon>
        <taxon>Enterococcus</taxon>
    </lineage>
</organism>
<protein>
    <submittedName>
        <fullName evidence="2">Uncharacterized protein</fullName>
    </submittedName>
</protein>
<name>R2R7Q0_9ENTE</name>
<keyword evidence="1" id="KW-1133">Transmembrane helix</keyword>
<reference evidence="2 4" key="1">
    <citation type="submission" date="2013-02" db="EMBL/GenBank/DDBJ databases">
        <title>The Genome Sequence of Enterococcus malodoratus ATCC_43197.</title>
        <authorList>
            <consortium name="The Broad Institute Genome Sequencing Platform"/>
            <consortium name="The Broad Institute Genome Sequencing Center for Infectious Disease"/>
            <person name="Earl A.M."/>
            <person name="Gilmore M.S."/>
            <person name="Lebreton F."/>
            <person name="Walker B."/>
            <person name="Young S.K."/>
            <person name="Zeng Q."/>
            <person name="Gargeya S."/>
            <person name="Fitzgerald M."/>
            <person name="Haas B."/>
            <person name="Abouelleil A."/>
            <person name="Alvarado L."/>
            <person name="Arachchi H.M."/>
            <person name="Berlin A.M."/>
            <person name="Chapman S.B."/>
            <person name="Dewar J."/>
            <person name="Goldberg J."/>
            <person name="Griggs A."/>
            <person name="Gujja S."/>
            <person name="Hansen M."/>
            <person name="Howarth C."/>
            <person name="Imamovic A."/>
            <person name="Larimer J."/>
            <person name="McCowan C."/>
            <person name="Murphy C."/>
            <person name="Neiman D."/>
            <person name="Pearson M."/>
            <person name="Priest M."/>
            <person name="Roberts A."/>
            <person name="Saif S."/>
            <person name="Shea T."/>
            <person name="Sisk P."/>
            <person name="Sykes S."/>
            <person name="Wortman J."/>
            <person name="Nusbaum C."/>
            <person name="Birren B."/>
        </authorList>
    </citation>
    <scope>NUCLEOTIDE SEQUENCE [LARGE SCALE GENOMIC DNA]</scope>
    <source>
        <strain evidence="2 4">ATCC 43197</strain>
    </source>
</reference>
<sequence>MTIFLDRYLSIILFLASLLILTFRKKLLNGESKIITVYLVLITIYFVLRMAGIL</sequence>
<keyword evidence="5" id="KW-1185">Reference proteome</keyword>
<dbReference type="Proteomes" id="UP000014148">
    <property type="component" value="Unassembled WGS sequence"/>
</dbReference>
<evidence type="ECO:0000313" key="2">
    <source>
        <dbReference type="EMBL" id="EOH76656.1"/>
    </source>
</evidence>
<gene>
    <name evidence="3" type="ORF">I585_04473</name>
    <name evidence="2" type="ORF">UAI_02331</name>
</gene>
<evidence type="ECO:0000313" key="5">
    <source>
        <dbReference type="Proteomes" id="UP000014148"/>
    </source>
</evidence>
<evidence type="ECO:0000256" key="1">
    <source>
        <dbReference type="SAM" id="Phobius"/>
    </source>
</evidence>
<proteinExistence type="predicted"/>
<feature type="transmembrane region" description="Helical" evidence="1">
    <location>
        <begin position="35"/>
        <end position="53"/>
    </location>
</feature>
<dbReference type="EMBL" id="AJAK01000017">
    <property type="protein sequence ID" value="EOH76656.1"/>
    <property type="molecule type" value="Genomic_DNA"/>
</dbReference>
<dbReference type="EMBL" id="ASWA01000005">
    <property type="protein sequence ID" value="EOT63643.1"/>
    <property type="molecule type" value="Genomic_DNA"/>
</dbReference>
<keyword evidence="1" id="KW-0472">Membrane</keyword>
<dbReference type="AlphaFoldDB" id="R2R7Q0"/>
<keyword evidence="1" id="KW-0812">Transmembrane</keyword>
<reference evidence="3 5" key="2">
    <citation type="submission" date="2013-03" db="EMBL/GenBank/DDBJ databases">
        <title>The Genome Sequence of Enterococcus malodoratus ATCC_43197 (PacBio/Illumina hybrid assembly).</title>
        <authorList>
            <consortium name="The Broad Institute Genomics Platform"/>
            <consortium name="The Broad Institute Genome Sequencing Center for Infectious Disease"/>
            <person name="Earl A."/>
            <person name="Russ C."/>
            <person name="Gilmore M."/>
            <person name="Surin D."/>
            <person name="Walker B."/>
            <person name="Young S."/>
            <person name="Zeng Q."/>
            <person name="Gargeya S."/>
            <person name="Fitzgerald M."/>
            <person name="Haas B."/>
            <person name="Abouelleil A."/>
            <person name="Allen A.W."/>
            <person name="Alvarado L."/>
            <person name="Arachchi H.M."/>
            <person name="Berlin A.M."/>
            <person name="Chapman S.B."/>
            <person name="Gainer-Dewar J."/>
            <person name="Goldberg J."/>
            <person name="Griggs A."/>
            <person name="Gujja S."/>
            <person name="Hansen M."/>
            <person name="Howarth C."/>
            <person name="Imamovic A."/>
            <person name="Ireland A."/>
            <person name="Larimer J."/>
            <person name="McCowan C."/>
            <person name="Murphy C."/>
            <person name="Pearson M."/>
            <person name="Poon T.W."/>
            <person name="Priest M."/>
            <person name="Roberts A."/>
            <person name="Saif S."/>
            <person name="Shea T."/>
            <person name="Sisk P."/>
            <person name="Sykes S."/>
            <person name="Wortman J."/>
            <person name="Nusbaum C."/>
            <person name="Birren B."/>
        </authorList>
    </citation>
    <scope>NUCLEOTIDE SEQUENCE [LARGE SCALE GENOMIC DNA]</scope>
    <source>
        <strain evidence="3 5">ATCC 43197</strain>
    </source>
</reference>
<dbReference type="Proteomes" id="UP000013783">
    <property type="component" value="Unassembled WGS sequence"/>
</dbReference>